<proteinExistence type="predicted"/>
<organism evidence="1 2">
    <name type="scientific">Gossypium stocksii</name>
    <dbReference type="NCBI Taxonomy" id="47602"/>
    <lineage>
        <taxon>Eukaryota</taxon>
        <taxon>Viridiplantae</taxon>
        <taxon>Streptophyta</taxon>
        <taxon>Embryophyta</taxon>
        <taxon>Tracheophyta</taxon>
        <taxon>Spermatophyta</taxon>
        <taxon>Magnoliopsida</taxon>
        <taxon>eudicotyledons</taxon>
        <taxon>Gunneridae</taxon>
        <taxon>Pentapetalae</taxon>
        <taxon>rosids</taxon>
        <taxon>malvids</taxon>
        <taxon>Malvales</taxon>
        <taxon>Malvaceae</taxon>
        <taxon>Malvoideae</taxon>
        <taxon>Gossypium</taxon>
    </lineage>
</organism>
<gene>
    <name evidence="1" type="ORF">J1N35_025583</name>
</gene>
<accession>A0A9D3V6U0</accession>
<name>A0A9D3V6U0_9ROSI</name>
<dbReference type="EMBL" id="JAIQCV010000008">
    <property type="protein sequence ID" value="KAH1073255.1"/>
    <property type="molecule type" value="Genomic_DNA"/>
</dbReference>
<evidence type="ECO:0000313" key="2">
    <source>
        <dbReference type="Proteomes" id="UP000828251"/>
    </source>
</evidence>
<protein>
    <submittedName>
        <fullName evidence="1">Uncharacterized protein</fullName>
    </submittedName>
</protein>
<comment type="caution">
    <text evidence="1">The sequence shown here is derived from an EMBL/GenBank/DDBJ whole genome shotgun (WGS) entry which is preliminary data.</text>
</comment>
<keyword evidence="2" id="KW-1185">Reference proteome</keyword>
<dbReference type="Proteomes" id="UP000828251">
    <property type="component" value="Unassembled WGS sequence"/>
</dbReference>
<dbReference type="AlphaFoldDB" id="A0A9D3V6U0"/>
<feature type="non-terminal residue" evidence="1">
    <location>
        <position position="65"/>
    </location>
</feature>
<evidence type="ECO:0000313" key="1">
    <source>
        <dbReference type="EMBL" id="KAH1073255.1"/>
    </source>
</evidence>
<reference evidence="1 2" key="1">
    <citation type="journal article" date="2021" name="Plant Biotechnol. J.">
        <title>Multi-omics assisted identification of the key and species-specific regulatory components of drought-tolerant mechanisms in Gossypium stocksii.</title>
        <authorList>
            <person name="Yu D."/>
            <person name="Ke L."/>
            <person name="Zhang D."/>
            <person name="Wu Y."/>
            <person name="Sun Y."/>
            <person name="Mei J."/>
            <person name="Sun J."/>
            <person name="Sun Y."/>
        </authorList>
    </citation>
    <scope>NUCLEOTIDE SEQUENCE [LARGE SCALE GENOMIC DNA]</scope>
    <source>
        <strain evidence="2">cv. E1</strain>
        <tissue evidence="1">Leaf</tissue>
    </source>
</reference>
<feature type="non-terminal residue" evidence="1">
    <location>
        <position position="1"/>
    </location>
</feature>
<sequence length="65" mass="7379">KVRSNDVFDPDIISFVQFLNEISRNSFELINSYVVTNRFHTCVGDKSRWHHPKEGGLSGATLPTT</sequence>